<keyword evidence="1" id="KW-0677">Repeat</keyword>
<organism evidence="2 3">
    <name type="scientific">Malassezia obtusa</name>
    <dbReference type="NCBI Taxonomy" id="76774"/>
    <lineage>
        <taxon>Eukaryota</taxon>
        <taxon>Fungi</taxon>
        <taxon>Dikarya</taxon>
        <taxon>Basidiomycota</taxon>
        <taxon>Ustilaginomycotina</taxon>
        <taxon>Malasseziomycetes</taxon>
        <taxon>Malasseziales</taxon>
        <taxon>Malasseziaceae</taxon>
        <taxon>Malassezia</taxon>
    </lineage>
</organism>
<dbReference type="PANTHER" id="PTHR22870:SF466">
    <property type="entry name" value="ANKYRIN REPEAT-CONTAINING PROTEIN"/>
    <property type="match status" value="1"/>
</dbReference>
<protein>
    <submittedName>
        <fullName evidence="2">Uncharacterized protein</fullName>
    </submittedName>
</protein>
<gene>
    <name evidence="2" type="ORF">MOBT1_001945</name>
</gene>
<evidence type="ECO:0000313" key="2">
    <source>
        <dbReference type="EMBL" id="WFD03256.1"/>
    </source>
</evidence>
<sequence length="387" mass="39543">MLHALGSNSDAQLGVGHAADLDELAPCRAADAPMPPDGWHVADVASSSTSTLVWCVRGDEHRLYAAGEFGAPWGARGTFAAVPSAPLCAAAHAASCVVRHIAAAWDCFYVVLVRPDTDVLLALGTSDAFGQLGTPRAGAWVHCIEICARAPLWPSAGALPDGGLRVAALAAGVRHALAHVTTPTHAALVGWGDARHGQLGVPLPPAVRGAGGLRRVVRRPSVLYTWEGAPCVRLALGLQHTAVCVGGAPATLWLWGSNRCGQTDVGALAAALGGACVEAPAGMRGVRAEAVRGVACCWHTTLVLTAAGRVVSVGSDAHGQRRAPSAATCGAVLCAGSEHALLVDGGEVWAWGWNEHGNVGRGGECMPPTRVARAARAWAGYGTTYVA</sequence>
<dbReference type="Gene3D" id="2.130.10.30">
    <property type="entry name" value="Regulator of chromosome condensation 1/beta-lactamase-inhibitor protein II"/>
    <property type="match status" value="2"/>
</dbReference>
<name>A0AAF0E007_9BASI</name>
<dbReference type="AlphaFoldDB" id="A0AAF0E007"/>
<dbReference type="InterPro" id="IPR051210">
    <property type="entry name" value="Ub_ligase/GEF_domain"/>
</dbReference>
<keyword evidence="3" id="KW-1185">Reference proteome</keyword>
<dbReference type="InterPro" id="IPR009091">
    <property type="entry name" value="RCC1/BLIP-II"/>
</dbReference>
<proteinExistence type="predicted"/>
<dbReference type="EMBL" id="CP119936">
    <property type="protein sequence ID" value="WFD03256.1"/>
    <property type="molecule type" value="Genomic_DNA"/>
</dbReference>
<dbReference type="PANTHER" id="PTHR22870">
    <property type="entry name" value="REGULATOR OF CHROMOSOME CONDENSATION"/>
    <property type="match status" value="1"/>
</dbReference>
<evidence type="ECO:0000256" key="1">
    <source>
        <dbReference type="ARBA" id="ARBA00022737"/>
    </source>
</evidence>
<dbReference type="Proteomes" id="UP001214603">
    <property type="component" value="Chromosome 3"/>
</dbReference>
<evidence type="ECO:0000313" key="3">
    <source>
        <dbReference type="Proteomes" id="UP001214603"/>
    </source>
</evidence>
<dbReference type="SUPFAM" id="SSF50985">
    <property type="entry name" value="RCC1/BLIP-II"/>
    <property type="match status" value="1"/>
</dbReference>
<accession>A0AAF0E007</accession>
<reference evidence="2" key="1">
    <citation type="submission" date="2023-03" db="EMBL/GenBank/DDBJ databases">
        <title>Mating type loci evolution in Malassezia.</title>
        <authorList>
            <person name="Coelho M.A."/>
        </authorList>
    </citation>
    <scope>NUCLEOTIDE SEQUENCE</scope>
    <source>
        <strain evidence="2">CBS 7876</strain>
    </source>
</reference>